<evidence type="ECO:0000313" key="2">
    <source>
        <dbReference type="Proteomes" id="UP000504631"/>
    </source>
</evidence>
<keyword evidence="3" id="KW-0649">Protein kinase inhibitor</keyword>
<dbReference type="GeneID" id="117233307"/>
<feature type="signal peptide" evidence="1">
    <location>
        <begin position="1"/>
        <end position="16"/>
    </location>
</feature>
<organism evidence="2 3">
    <name type="scientific">Bombus vosnesenskii</name>
    <dbReference type="NCBI Taxonomy" id="207650"/>
    <lineage>
        <taxon>Eukaryota</taxon>
        <taxon>Metazoa</taxon>
        <taxon>Ecdysozoa</taxon>
        <taxon>Arthropoda</taxon>
        <taxon>Hexapoda</taxon>
        <taxon>Insecta</taxon>
        <taxon>Pterygota</taxon>
        <taxon>Neoptera</taxon>
        <taxon>Endopterygota</taxon>
        <taxon>Hymenoptera</taxon>
        <taxon>Apocrita</taxon>
        <taxon>Aculeata</taxon>
        <taxon>Apoidea</taxon>
        <taxon>Anthophila</taxon>
        <taxon>Apidae</taxon>
        <taxon>Bombus</taxon>
        <taxon>Pyrobombus</taxon>
    </lineage>
</organism>
<accession>A0A6J3KBF3</accession>
<dbReference type="GO" id="GO:0004860">
    <property type="term" value="F:protein kinase inhibitor activity"/>
    <property type="evidence" value="ECO:0007669"/>
    <property type="project" value="UniProtKB-KW"/>
</dbReference>
<gene>
    <name evidence="3" type="primary">LOC117233307</name>
</gene>
<dbReference type="RefSeq" id="XP_033349374.1">
    <property type="nucleotide sequence ID" value="XM_033493483.1"/>
</dbReference>
<dbReference type="KEGG" id="bvk:117233307"/>
<proteinExistence type="predicted"/>
<evidence type="ECO:0000256" key="1">
    <source>
        <dbReference type="SAM" id="SignalP"/>
    </source>
</evidence>
<sequence length="87" mass="8513">MFKTLLFAGLLAVALAAPSPAPAPAPAPAPGPAPSASLVAAPLAAAPLAAPALLSNIGTPLLYSNYPPIPVASYAPASSYIYKGYVV</sequence>
<reference evidence="3" key="1">
    <citation type="submission" date="2025-08" db="UniProtKB">
        <authorList>
            <consortium name="RefSeq"/>
        </authorList>
    </citation>
    <scope>IDENTIFICATION</scope>
    <source>
        <tissue evidence="3">Muscle</tissue>
    </source>
</reference>
<evidence type="ECO:0000313" key="3">
    <source>
        <dbReference type="RefSeq" id="XP_033349374.1"/>
    </source>
</evidence>
<dbReference type="Proteomes" id="UP000504631">
    <property type="component" value="Unplaced"/>
</dbReference>
<protein>
    <submittedName>
        <fullName evidence="3">Cyclin-dependent kinase inhibitor 1C</fullName>
    </submittedName>
</protein>
<keyword evidence="1" id="KW-0732">Signal</keyword>
<dbReference type="CTD" id="59235"/>
<feature type="chain" id="PRO_5026882185" evidence="1">
    <location>
        <begin position="17"/>
        <end position="87"/>
    </location>
</feature>
<dbReference type="AlphaFoldDB" id="A0A6J3KBF3"/>
<name>A0A6J3KBF3_9HYME</name>
<keyword evidence="2" id="KW-1185">Reference proteome</keyword>